<dbReference type="AlphaFoldDB" id="A0A9D1N820"/>
<evidence type="ECO:0000313" key="1">
    <source>
        <dbReference type="EMBL" id="HIU96514.1"/>
    </source>
</evidence>
<dbReference type="GO" id="GO:0003677">
    <property type="term" value="F:DNA binding"/>
    <property type="evidence" value="ECO:0007669"/>
    <property type="project" value="UniProtKB-KW"/>
</dbReference>
<organism evidence="1 2">
    <name type="scientific">Candidatus Allocopromorpha excrementipullorum</name>
    <dbReference type="NCBI Taxonomy" id="2840743"/>
    <lineage>
        <taxon>Bacteria</taxon>
        <taxon>Bacillati</taxon>
        <taxon>Bacillota</taxon>
        <taxon>Clostridia</taxon>
        <taxon>Eubacteriales</taxon>
        <taxon>Eubacteriaceae</taxon>
        <taxon>Eubacteriaceae incertae sedis</taxon>
        <taxon>Candidatus Allocopromorpha</taxon>
    </lineage>
</organism>
<sequence>MIVRLSPSLWNEIASWAEEDFRSINGQVEYLLSECVRRRKNKET</sequence>
<proteinExistence type="predicted"/>
<keyword evidence="1" id="KW-0238">DNA-binding</keyword>
<evidence type="ECO:0000313" key="2">
    <source>
        <dbReference type="Proteomes" id="UP000824130"/>
    </source>
</evidence>
<dbReference type="Proteomes" id="UP000824130">
    <property type="component" value="Unassembled WGS sequence"/>
</dbReference>
<reference evidence="1" key="1">
    <citation type="submission" date="2020-10" db="EMBL/GenBank/DDBJ databases">
        <authorList>
            <person name="Gilroy R."/>
        </authorList>
    </citation>
    <scope>NUCLEOTIDE SEQUENCE</scope>
    <source>
        <strain evidence="1">ChiSjej4B22-8349</strain>
    </source>
</reference>
<dbReference type="InterPro" id="IPR010985">
    <property type="entry name" value="Ribbon_hlx_hlx"/>
</dbReference>
<accession>A0A9D1N820</accession>
<dbReference type="EMBL" id="DVOB01000158">
    <property type="protein sequence ID" value="HIU96514.1"/>
    <property type="molecule type" value="Genomic_DNA"/>
</dbReference>
<protein>
    <submittedName>
        <fullName evidence="1">Arc family DNA-binding protein</fullName>
    </submittedName>
</protein>
<dbReference type="SUPFAM" id="SSF47598">
    <property type="entry name" value="Ribbon-helix-helix"/>
    <property type="match status" value="1"/>
</dbReference>
<name>A0A9D1N820_9FIRM</name>
<reference evidence="1" key="2">
    <citation type="journal article" date="2021" name="PeerJ">
        <title>Extensive microbial diversity within the chicken gut microbiome revealed by metagenomics and culture.</title>
        <authorList>
            <person name="Gilroy R."/>
            <person name="Ravi A."/>
            <person name="Getino M."/>
            <person name="Pursley I."/>
            <person name="Horton D.L."/>
            <person name="Alikhan N.F."/>
            <person name="Baker D."/>
            <person name="Gharbi K."/>
            <person name="Hall N."/>
            <person name="Watson M."/>
            <person name="Adriaenssens E.M."/>
            <person name="Foster-Nyarko E."/>
            <person name="Jarju S."/>
            <person name="Secka A."/>
            <person name="Antonio M."/>
            <person name="Oren A."/>
            <person name="Chaudhuri R.R."/>
            <person name="La Ragione R."/>
            <person name="Hildebrand F."/>
            <person name="Pallen M.J."/>
        </authorList>
    </citation>
    <scope>NUCLEOTIDE SEQUENCE</scope>
    <source>
        <strain evidence="1">ChiSjej4B22-8349</strain>
    </source>
</reference>
<dbReference type="GO" id="GO:0006355">
    <property type="term" value="P:regulation of DNA-templated transcription"/>
    <property type="evidence" value="ECO:0007669"/>
    <property type="project" value="InterPro"/>
</dbReference>
<gene>
    <name evidence="1" type="ORF">IAD25_07415</name>
</gene>
<comment type="caution">
    <text evidence="1">The sequence shown here is derived from an EMBL/GenBank/DDBJ whole genome shotgun (WGS) entry which is preliminary data.</text>
</comment>